<dbReference type="KEGG" id="cre:CHLRE_16g690130v5"/>
<dbReference type="Pfam" id="PF25397">
    <property type="entry name" value="DUF7887"/>
    <property type="match status" value="1"/>
</dbReference>
<dbReference type="Gramene" id="PNW71832">
    <property type="protein sequence ID" value="PNW71832"/>
    <property type="gene ID" value="CHLRE_16g690130v5"/>
</dbReference>
<keyword evidence="3" id="KW-1185">Reference proteome</keyword>
<gene>
    <name evidence="2" type="ORF">CHLRE_16g690130v5</name>
</gene>
<dbReference type="GeneID" id="5724739"/>
<evidence type="ECO:0000313" key="3">
    <source>
        <dbReference type="Proteomes" id="UP000006906"/>
    </source>
</evidence>
<dbReference type="InterPro" id="IPR057209">
    <property type="entry name" value="DUF7887"/>
</dbReference>
<name>A8JB77_CHLRE</name>
<feature type="domain" description="DUF7887" evidence="1">
    <location>
        <begin position="103"/>
        <end position="133"/>
    </location>
</feature>
<dbReference type="AlphaFoldDB" id="A8JB77"/>
<dbReference type="PANTHER" id="PTHR38389">
    <property type="entry name" value="DNA-DIRECTED RNA POLYMERASE SUBUNIT BETA"/>
    <property type="match status" value="1"/>
</dbReference>
<evidence type="ECO:0000259" key="1">
    <source>
        <dbReference type="Pfam" id="PF25397"/>
    </source>
</evidence>
<dbReference type="InParanoid" id="A8JB77"/>
<dbReference type="RefSeq" id="XP_001699187.1">
    <property type="nucleotide sequence ID" value="XM_001699135.2"/>
</dbReference>
<accession>A8JB77</accession>
<reference evidence="2 3" key="1">
    <citation type="journal article" date="2007" name="Science">
        <title>The Chlamydomonas genome reveals the evolution of key animal and plant functions.</title>
        <authorList>
            <person name="Merchant S.S."/>
            <person name="Prochnik S.E."/>
            <person name="Vallon O."/>
            <person name="Harris E.H."/>
            <person name="Karpowicz S.J."/>
            <person name="Witman G.B."/>
            <person name="Terry A."/>
            <person name="Salamov A."/>
            <person name="Fritz-Laylin L.K."/>
            <person name="Marechal-Drouard L."/>
            <person name="Marshall W.F."/>
            <person name="Qu L.H."/>
            <person name="Nelson D.R."/>
            <person name="Sanderfoot A.A."/>
            <person name="Spalding M.H."/>
            <person name="Kapitonov V.V."/>
            <person name="Ren Q."/>
            <person name="Ferris P."/>
            <person name="Lindquist E."/>
            <person name="Shapiro H."/>
            <person name="Lucas S.M."/>
            <person name="Grimwood J."/>
            <person name="Schmutz J."/>
            <person name="Cardol P."/>
            <person name="Cerutti H."/>
            <person name="Chanfreau G."/>
            <person name="Chen C.L."/>
            <person name="Cognat V."/>
            <person name="Croft M.T."/>
            <person name="Dent R."/>
            <person name="Dutcher S."/>
            <person name="Fernandez E."/>
            <person name="Fukuzawa H."/>
            <person name="Gonzalez-Ballester D."/>
            <person name="Gonzalez-Halphen D."/>
            <person name="Hallmann A."/>
            <person name="Hanikenne M."/>
            <person name="Hippler M."/>
            <person name="Inwood W."/>
            <person name="Jabbari K."/>
            <person name="Kalanon M."/>
            <person name="Kuras R."/>
            <person name="Lefebvre P.A."/>
            <person name="Lemaire S.D."/>
            <person name="Lobanov A.V."/>
            <person name="Lohr M."/>
            <person name="Manuell A."/>
            <person name="Meier I."/>
            <person name="Mets L."/>
            <person name="Mittag M."/>
            <person name="Mittelmeier T."/>
            <person name="Moroney J.V."/>
            <person name="Moseley J."/>
            <person name="Napoli C."/>
            <person name="Nedelcu A.M."/>
            <person name="Niyogi K."/>
            <person name="Novoselov S.V."/>
            <person name="Paulsen I.T."/>
            <person name="Pazour G."/>
            <person name="Purton S."/>
            <person name="Ral J.P."/>
            <person name="Riano-Pachon D.M."/>
            <person name="Riekhof W."/>
            <person name="Rymarquis L."/>
            <person name="Schroda M."/>
            <person name="Stern D."/>
            <person name="Umen J."/>
            <person name="Willows R."/>
            <person name="Wilson N."/>
            <person name="Zimmer S.L."/>
            <person name="Allmer J."/>
            <person name="Balk J."/>
            <person name="Bisova K."/>
            <person name="Chen C.J."/>
            <person name="Elias M."/>
            <person name="Gendler K."/>
            <person name="Hauser C."/>
            <person name="Lamb M.R."/>
            <person name="Ledford H."/>
            <person name="Long J.C."/>
            <person name="Minagawa J."/>
            <person name="Page M.D."/>
            <person name="Pan J."/>
            <person name="Pootakham W."/>
            <person name="Roje S."/>
            <person name="Rose A."/>
            <person name="Stahlberg E."/>
            <person name="Terauchi A.M."/>
            <person name="Yang P."/>
            <person name="Ball S."/>
            <person name="Bowler C."/>
            <person name="Dieckmann C.L."/>
            <person name="Gladyshev V.N."/>
            <person name="Green P."/>
            <person name="Jorgensen R."/>
            <person name="Mayfield S."/>
            <person name="Mueller-Roeber B."/>
            <person name="Rajamani S."/>
            <person name="Sayre R.T."/>
            <person name="Brokstein P."/>
            <person name="Dubchak I."/>
            <person name="Goodstein D."/>
            <person name="Hornick L."/>
            <person name="Huang Y.W."/>
            <person name="Jhaveri J."/>
            <person name="Luo Y."/>
            <person name="Martinez D."/>
            <person name="Ngau W.C."/>
            <person name="Otillar B."/>
            <person name="Poliakov A."/>
            <person name="Porter A."/>
            <person name="Szajkowski L."/>
            <person name="Werner G."/>
            <person name="Zhou K."/>
            <person name="Grigoriev I.V."/>
            <person name="Rokhsar D.S."/>
            <person name="Grossman A.R."/>
        </authorList>
    </citation>
    <scope>NUCLEOTIDE SEQUENCE [LARGE SCALE GENOMIC DNA]</scope>
    <source>
        <strain evidence="3">CC-503</strain>
    </source>
</reference>
<dbReference type="HOGENOM" id="CLU_1449646_0_0_1"/>
<dbReference type="Proteomes" id="UP000006906">
    <property type="component" value="Chromosome 16"/>
</dbReference>
<sequence>MLSVRASRRGAVSCATQQRCVPRVSTVVFARLGSKAAVEKAGVAKKAKAAGAKAAGPKAEAAAAPRKFENPEEYRLWPTNIYMPAVYYNAVLAGELLFYAALADAAFSGDWSRIGVLTPDQEALAGTAFYVIMSAHAAVGVITAAYAARVQYPVLDAGVRGFLFGTLGLYDVYVRANDDFSRNPANN</sequence>
<dbReference type="PANTHER" id="PTHR38389:SF1">
    <property type="entry name" value="DNA-DIRECTED RNA POLYMERASE SUBUNIT BETA"/>
    <property type="match status" value="1"/>
</dbReference>
<dbReference type="OrthoDB" id="1937164at2759"/>
<evidence type="ECO:0000313" key="2">
    <source>
        <dbReference type="EMBL" id="PNW71832.1"/>
    </source>
</evidence>
<dbReference type="PaxDb" id="3055-EDO98827"/>
<organism evidence="2 3">
    <name type="scientific">Chlamydomonas reinhardtii</name>
    <name type="common">Chlamydomonas smithii</name>
    <dbReference type="NCBI Taxonomy" id="3055"/>
    <lineage>
        <taxon>Eukaryota</taxon>
        <taxon>Viridiplantae</taxon>
        <taxon>Chlorophyta</taxon>
        <taxon>core chlorophytes</taxon>
        <taxon>Chlorophyceae</taxon>
        <taxon>CS clade</taxon>
        <taxon>Chlamydomonadales</taxon>
        <taxon>Chlamydomonadaceae</taxon>
        <taxon>Chlamydomonas</taxon>
    </lineage>
</organism>
<protein>
    <recommendedName>
        <fullName evidence="1">DUF7887 domain-containing protein</fullName>
    </recommendedName>
</protein>
<proteinExistence type="predicted"/>
<dbReference type="EMBL" id="CM008977">
    <property type="protein sequence ID" value="PNW71832.1"/>
    <property type="molecule type" value="Genomic_DNA"/>
</dbReference>